<feature type="compositionally biased region" description="Basic and acidic residues" evidence="1">
    <location>
        <begin position="485"/>
        <end position="498"/>
    </location>
</feature>
<name>A0A9K3KSV7_9STRA</name>
<dbReference type="Proteomes" id="UP000693970">
    <property type="component" value="Unassembled WGS sequence"/>
</dbReference>
<feature type="compositionally biased region" description="Basic and acidic residues" evidence="1">
    <location>
        <begin position="232"/>
        <end position="241"/>
    </location>
</feature>
<evidence type="ECO:0000313" key="3">
    <source>
        <dbReference type="EMBL" id="KAG7349265.1"/>
    </source>
</evidence>
<dbReference type="GO" id="GO:0005673">
    <property type="term" value="C:transcription factor TFIIE complex"/>
    <property type="evidence" value="ECO:0007669"/>
    <property type="project" value="InterPro"/>
</dbReference>
<dbReference type="AlphaFoldDB" id="A0A9K3KSV7"/>
<organism evidence="3 4">
    <name type="scientific">Nitzschia inconspicua</name>
    <dbReference type="NCBI Taxonomy" id="303405"/>
    <lineage>
        <taxon>Eukaryota</taxon>
        <taxon>Sar</taxon>
        <taxon>Stramenopiles</taxon>
        <taxon>Ochrophyta</taxon>
        <taxon>Bacillariophyta</taxon>
        <taxon>Bacillariophyceae</taxon>
        <taxon>Bacillariophycidae</taxon>
        <taxon>Bacillariales</taxon>
        <taxon>Bacillariaceae</taxon>
        <taxon>Nitzschia</taxon>
    </lineage>
</organism>
<dbReference type="OrthoDB" id="40162at2759"/>
<dbReference type="PANTHER" id="PTHR12716:SF8">
    <property type="entry name" value="TRANSCRIPTION INITIATION FACTOR IIE SUBUNIT BETA"/>
    <property type="match status" value="1"/>
</dbReference>
<keyword evidence="4" id="KW-1185">Reference proteome</keyword>
<accession>A0A9K3KSV7</accession>
<comment type="caution">
    <text evidence="3">The sequence shown here is derived from an EMBL/GenBank/DDBJ whole genome shotgun (WGS) entry which is preliminary data.</text>
</comment>
<evidence type="ECO:0000256" key="1">
    <source>
        <dbReference type="SAM" id="MobiDB-lite"/>
    </source>
</evidence>
<evidence type="ECO:0000259" key="2">
    <source>
        <dbReference type="Pfam" id="PF18121"/>
    </source>
</evidence>
<feature type="domain" description="TFA2 Winged helix" evidence="2">
    <location>
        <begin position="141"/>
        <end position="197"/>
    </location>
</feature>
<dbReference type="InterPro" id="IPR016656">
    <property type="entry name" value="TFIIE-bsu"/>
</dbReference>
<feature type="region of interest" description="Disordered" evidence="1">
    <location>
        <begin position="467"/>
        <end position="498"/>
    </location>
</feature>
<evidence type="ECO:0000313" key="4">
    <source>
        <dbReference type="Proteomes" id="UP000693970"/>
    </source>
</evidence>
<dbReference type="GO" id="GO:0001097">
    <property type="term" value="F:TFIIH-class transcription factor complex binding"/>
    <property type="evidence" value="ECO:0007669"/>
    <property type="project" value="TreeGrafter"/>
</dbReference>
<feature type="compositionally biased region" description="Basic and acidic residues" evidence="1">
    <location>
        <begin position="277"/>
        <end position="308"/>
    </location>
</feature>
<gene>
    <name evidence="3" type="ORF">IV203_011862</name>
</gene>
<feature type="region of interest" description="Disordered" evidence="1">
    <location>
        <begin position="554"/>
        <end position="579"/>
    </location>
</feature>
<dbReference type="PANTHER" id="PTHR12716">
    <property type="entry name" value="TRANSCRIPTION INITIATION FACTOR IIE, BETA SUBUNIT"/>
    <property type="match status" value="1"/>
</dbReference>
<protein>
    <recommendedName>
        <fullName evidence="2">TFA2 Winged helix domain-containing protein</fullName>
    </recommendedName>
</protein>
<reference evidence="3" key="1">
    <citation type="journal article" date="2021" name="Sci. Rep.">
        <title>Diploid genomic architecture of Nitzschia inconspicua, an elite biomass production diatom.</title>
        <authorList>
            <person name="Oliver A."/>
            <person name="Podell S."/>
            <person name="Pinowska A."/>
            <person name="Traller J.C."/>
            <person name="Smith S.R."/>
            <person name="McClure R."/>
            <person name="Beliaev A."/>
            <person name="Bohutskyi P."/>
            <person name="Hill E.A."/>
            <person name="Rabines A."/>
            <person name="Zheng H."/>
            <person name="Allen L.Z."/>
            <person name="Kuo A."/>
            <person name="Grigoriev I.V."/>
            <person name="Allen A.E."/>
            <person name="Hazlebeck D."/>
            <person name="Allen E.E."/>
        </authorList>
    </citation>
    <scope>NUCLEOTIDE SEQUENCE</scope>
    <source>
        <strain evidence="3">Hildebrandi</strain>
    </source>
</reference>
<dbReference type="InterPro" id="IPR040501">
    <property type="entry name" value="TFA2_Winged_2"/>
</dbReference>
<sequence length="617" mass="67656">MSQSNRYGLDFLRTEHILGDDGTNNNNHHPSSAVDSSLTVGLEESTSSWTDPGVLAAAAAHKPDLEKQFDVMHFLKAHRSSGWMPPSVIYQRTGIDLETDIAVAEMLQRNPKIAVEHVPDPENPSLRIATYAYQAKYNHVKDRKTLLAQINRSKNGIGVKDLQDAYDGVEDDLDALICAGDVLALSNNEDKDKILFPRGEPFFVELDGIITLPSPKREPVKAEETDEQETNQGEKKSEETTVKGGDNSGGNVTPPAMNGDSKVSPASPTNGNKKLGTKQEDEPAVKMEDVNRKDGSENKEEEEEKKTEQTSQTSSTNDSQLKPQKDLPIYLVETDSDPLSQIWRGEAIQIGGTWFRVSSAVKEGSLKDQPARAQAPLSVVMREPLSKRNELDGYIRPFTEKTIPADASLPPSAITNLQKAKEARERLLKVAHGRAGGGGVASQLLGSNAHASNPVALAASFGTGNAATRRRPLKGGATGGSSAADAHRQQQEAAKKAKEAALDPYLSLYTHARRHGCTKDVRELYIKTRSKIPNNDAQLKAMLVEHKLLDPGEEMRRPRLQKRANVDNDGKPKKRRYYERKNQRMTNTHLEGTEIGAILHRAAEKQREGKQVGDGGM</sequence>
<dbReference type="EMBL" id="JAGRRH010000019">
    <property type="protein sequence ID" value="KAG7349265.1"/>
    <property type="molecule type" value="Genomic_DNA"/>
</dbReference>
<dbReference type="Pfam" id="PF18121">
    <property type="entry name" value="TFA2_Winged_2"/>
    <property type="match status" value="1"/>
</dbReference>
<proteinExistence type="predicted"/>
<reference evidence="3" key="2">
    <citation type="submission" date="2021-04" db="EMBL/GenBank/DDBJ databases">
        <authorList>
            <person name="Podell S."/>
        </authorList>
    </citation>
    <scope>NUCLEOTIDE SEQUENCE</scope>
    <source>
        <strain evidence="3">Hildebrandi</strain>
    </source>
</reference>
<feature type="region of interest" description="Disordered" evidence="1">
    <location>
        <begin position="214"/>
        <end position="328"/>
    </location>
</feature>
<dbReference type="GO" id="GO:0006367">
    <property type="term" value="P:transcription initiation at RNA polymerase II promoter"/>
    <property type="evidence" value="ECO:0007669"/>
    <property type="project" value="InterPro"/>
</dbReference>